<reference evidence="2 3" key="1">
    <citation type="journal article" date="2023" name="G3 (Bethesda)">
        <title>A chromosome-level genome assembly of Zasmidium syzygii isolated from banana leaves.</title>
        <authorList>
            <person name="van Westerhoven A.C."/>
            <person name="Mehrabi R."/>
            <person name="Talebi R."/>
            <person name="Steentjes M.B.F."/>
            <person name="Corcolon B."/>
            <person name="Chong P.A."/>
            <person name="Kema G.H.J."/>
            <person name="Seidl M.F."/>
        </authorList>
    </citation>
    <scope>NUCLEOTIDE SEQUENCE [LARGE SCALE GENOMIC DNA]</scope>
    <source>
        <strain evidence="2 3">P124</strain>
    </source>
</reference>
<dbReference type="Proteomes" id="UP001305779">
    <property type="component" value="Unassembled WGS sequence"/>
</dbReference>
<keyword evidence="3" id="KW-1185">Reference proteome</keyword>
<dbReference type="EMBL" id="JAXOVC010000003">
    <property type="protein sequence ID" value="KAK4504438.1"/>
    <property type="molecule type" value="Genomic_DNA"/>
</dbReference>
<organism evidence="2 3">
    <name type="scientific">Zasmidium cellare</name>
    <name type="common">Wine cellar mold</name>
    <name type="synonym">Racodium cellare</name>
    <dbReference type="NCBI Taxonomy" id="395010"/>
    <lineage>
        <taxon>Eukaryota</taxon>
        <taxon>Fungi</taxon>
        <taxon>Dikarya</taxon>
        <taxon>Ascomycota</taxon>
        <taxon>Pezizomycotina</taxon>
        <taxon>Dothideomycetes</taxon>
        <taxon>Dothideomycetidae</taxon>
        <taxon>Mycosphaerellales</taxon>
        <taxon>Mycosphaerellaceae</taxon>
        <taxon>Zasmidium</taxon>
    </lineage>
</organism>
<protein>
    <submittedName>
        <fullName evidence="2">Uncharacterized protein</fullName>
    </submittedName>
</protein>
<feature type="region of interest" description="Disordered" evidence="1">
    <location>
        <begin position="1"/>
        <end position="24"/>
    </location>
</feature>
<accession>A0ABR0ETD1</accession>
<evidence type="ECO:0000313" key="3">
    <source>
        <dbReference type="Proteomes" id="UP001305779"/>
    </source>
</evidence>
<gene>
    <name evidence="2" type="ORF">PRZ48_005354</name>
</gene>
<comment type="caution">
    <text evidence="2">The sequence shown here is derived from an EMBL/GenBank/DDBJ whole genome shotgun (WGS) entry which is preliminary data.</text>
</comment>
<proteinExistence type="predicted"/>
<name>A0ABR0ETD1_ZASCE</name>
<evidence type="ECO:0000313" key="2">
    <source>
        <dbReference type="EMBL" id="KAK4504438.1"/>
    </source>
</evidence>
<evidence type="ECO:0000256" key="1">
    <source>
        <dbReference type="SAM" id="MobiDB-lite"/>
    </source>
</evidence>
<sequence length="261" mass="28482">MAPTDFINSQSPQKSTPIGNTPGNVISMATLRREEDEMNISAVCVDVDGVSDQIHGSHQQAPSAPVETMLPQTPASIGSLGADPRSALAEMDASRTNAMNESRMNQTTQSYEPLGHAQLPWWHALEDNTPWTDADVMRDAECHKWQRSEARQARLIRGLADMEAVVQSMELTFDSVLKPLVDARATVDQMGACGVVAPTTPPGDGEDQWHGAECTKTIWSTADLSGQALYGSLSDLRRRLRWFSTDLVGSGDEEYVVGKRI</sequence>